<reference evidence="2" key="2">
    <citation type="submission" date="2016-05" db="EMBL/GenBank/DDBJ databases">
        <title>Comparative analysis highlights variable genome content of wheat rusts and divergence of the mating loci.</title>
        <authorList>
            <person name="Cuomo C.A."/>
            <person name="Bakkeren G."/>
            <person name="Szabo L."/>
            <person name="Khalil H."/>
            <person name="Joly D."/>
            <person name="Goldberg J."/>
            <person name="Young S."/>
            <person name="Zeng Q."/>
            <person name="Fellers J."/>
        </authorList>
    </citation>
    <scope>NUCLEOTIDE SEQUENCE [LARGE SCALE GENOMIC DNA]</scope>
    <source>
        <strain evidence="2">1-1 BBBD Race 1</strain>
    </source>
</reference>
<dbReference type="EMBL" id="ADAS02000072">
    <property type="protein sequence ID" value="OAV91958.1"/>
    <property type="molecule type" value="Genomic_DNA"/>
</dbReference>
<feature type="chain" id="PRO_5009386142" description="Secreted protein" evidence="1">
    <location>
        <begin position="25"/>
        <end position="258"/>
    </location>
</feature>
<evidence type="ECO:0000313" key="4">
    <source>
        <dbReference type="Proteomes" id="UP000005240"/>
    </source>
</evidence>
<dbReference type="Proteomes" id="UP000005240">
    <property type="component" value="Unassembled WGS sequence"/>
</dbReference>
<keyword evidence="1" id="KW-0732">Signal</keyword>
<name>A0A0C4EP71_PUCT1</name>
<feature type="signal peptide" evidence="1">
    <location>
        <begin position="1"/>
        <end position="24"/>
    </location>
</feature>
<dbReference type="OMA" id="QNHTANA"/>
<evidence type="ECO:0000256" key="1">
    <source>
        <dbReference type="SAM" id="SignalP"/>
    </source>
</evidence>
<reference evidence="2" key="1">
    <citation type="submission" date="2009-11" db="EMBL/GenBank/DDBJ databases">
        <authorList>
            <consortium name="The Broad Institute Genome Sequencing Platform"/>
            <person name="Ward D."/>
            <person name="Feldgarden M."/>
            <person name="Earl A."/>
            <person name="Young S.K."/>
            <person name="Zeng Q."/>
            <person name="Koehrsen M."/>
            <person name="Alvarado L."/>
            <person name="Berlin A."/>
            <person name="Bochicchio J."/>
            <person name="Borenstein D."/>
            <person name="Chapman S.B."/>
            <person name="Chen Z."/>
            <person name="Engels R."/>
            <person name="Freedman E."/>
            <person name="Gellesch M."/>
            <person name="Goldberg J."/>
            <person name="Griggs A."/>
            <person name="Gujja S."/>
            <person name="Heilman E."/>
            <person name="Heiman D."/>
            <person name="Hepburn T."/>
            <person name="Howarth C."/>
            <person name="Jen D."/>
            <person name="Larson L."/>
            <person name="Lewis B."/>
            <person name="Mehta T."/>
            <person name="Park D."/>
            <person name="Pearson M."/>
            <person name="Roberts A."/>
            <person name="Saif S."/>
            <person name="Shea T."/>
            <person name="Shenoy N."/>
            <person name="Sisk P."/>
            <person name="Stolte C."/>
            <person name="Sykes S."/>
            <person name="Thomson T."/>
            <person name="Walk T."/>
            <person name="White J."/>
            <person name="Yandava C."/>
            <person name="Izard J."/>
            <person name="Baranova O.V."/>
            <person name="Blanton J.M."/>
            <person name="Tanner A.C."/>
            <person name="Dewhirst F.E."/>
            <person name="Haas B."/>
            <person name="Nusbaum C."/>
            <person name="Birren B."/>
        </authorList>
    </citation>
    <scope>NUCLEOTIDE SEQUENCE [LARGE SCALE GENOMIC DNA]</scope>
    <source>
        <strain evidence="2">1-1 BBBD Race 1</strain>
    </source>
</reference>
<reference evidence="3" key="4">
    <citation type="submission" date="2025-05" db="UniProtKB">
        <authorList>
            <consortium name="EnsemblFungi"/>
        </authorList>
    </citation>
    <scope>IDENTIFICATION</scope>
    <source>
        <strain evidence="3">isolate 1-1 / race 1 (BBBD)</strain>
    </source>
</reference>
<organism evidence="2">
    <name type="scientific">Puccinia triticina (isolate 1-1 / race 1 (BBBD))</name>
    <name type="common">Brown leaf rust fungus</name>
    <dbReference type="NCBI Taxonomy" id="630390"/>
    <lineage>
        <taxon>Eukaryota</taxon>
        <taxon>Fungi</taxon>
        <taxon>Dikarya</taxon>
        <taxon>Basidiomycota</taxon>
        <taxon>Pucciniomycotina</taxon>
        <taxon>Pucciniomycetes</taxon>
        <taxon>Pucciniales</taxon>
        <taxon>Pucciniaceae</taxon>
        <taxon>Puccinia</taxon>
    </lineage>
</organism>
<dbReference type="AlphaFoldDB" id="A0A0C4EP71"/>
<proteinExistence type="predicted"/>
<evidence type="ECO:0000313" key="2">
    <source>
        <dbReference type="EMBL" id="OAV91958.1"/>
    </source>
</evidence>
<reference evidence="3 4" key="3">
    <citation type="journal article" date="2017" name="G3 (Bethesda)">
        <title>Comparative analysis highlights variable genome content of wheat rusts and divergence of the mating loci.</title>
        <authorList>
            <person name="Cuomo C.A."/>
            <person name="Bakkeren G."/>
            <person name="Khalil H.B."/>
            <person name="Panwar V."/>
            <person name="Joly D."/>
            <person name="Linning R."/>
            <person name="Sakthikumar S."/>
            <person name="Song X."/>
            <person name="Adiconis X."/>
            <person name="Fan L."/>
            <person name="Goldberg J.M."/>
            <person name="Levin J.Z."/>
            <person name="Young S."/>
            <person name="Zeng Q."/>
            <person name="Anikster Y."/>
            <person name="Bruce M."/>
            <person name="Wang M."/>
            <person name="Yin C."/>
            <person name="McCallum B."/>
            <person name="Szabo L.J."/>
            <person name="Hulbert S."/>
            <person name="Chen X."/>
            <person name="Fellers J.P."/>
        </authorList>
    </citation>
    <scope>NUCLEOTIDE SEQUENCE</scope>
    <source>
        <strain evidence="4">Isolate 1-1 / race 1 (BBBD)</strain>
        <strain evidence="3">isolate 1-1 / race 1 (BBBD)</strain>
    </source>
</reference>
<sequence length="258" mass="25588">MARLTANLILATFAFVTVIPTLSAGIIGEETLTCTHYAQANTESATCGDRPTVVCSRKCTGGVVVDGCSLAQQSSASSTRQTCTIGFSQTSATNSICVNAQGSFSCSGVPTGQATCSGCVDSQQSVLQSGPVLGALGSSAAAVVPAVAASPSAPIVSQNHTANASPSKTSALPVAQVGAVTPIAAQIIQPAVVASSPTYSQPGTPNSTTIVYSAIPASQDEAPLEDDNTTSSASSVYLKNSAQLVVTIGIMAVGAVTL</sequence>
<protein>
    <recommendedName>
        <fullName evidence="5">Secreted protein</fullName>
    </recommendedName>
</protein>
<dbReference type="VEuPathDB" id="FungiDB:PTTG_02572"/>
<dbReference type="EnsemblFungi" id="PTTG_02572-t43_1">
    <property type="protein sequence ID" value="PTTG_02572-t43_1-p1"/>
    <property type="gene ID" value="PTTG_02572"/>
</dbReference>
<accession>A0A0C4EP71</accession>
<gene>
    <name evidence="2" type="ORF">PTTG_02572</name>
</gene>
<keyword evidence="4" id="KW-1185">Reference proteome</keyword>
<dbReference type="OrthoDB" id="2505016at2759"/>
<evidence type="ECO:0000313" key="3">
    <source>
        <dbReference type="EnsemblFungi" id="PTTG_02572-t43_1-p1"/>
    </source>
</evidence>
<evidence type="ECO:0008006" key="5">
    <source>
        <dbReference type="Google" id="ProtNLM"/>
    </source>
</evidence>